<dbReference type="Proteomes" id="UP001307889">
    <property type="component" value="Chromosome 5"/>
</dbReference>
<evidence type="ECO:0000313" key="3">
    <source>
        <dbReference type="Proteomes" id="UP001307889"/>
    </source>
</evidence>
<organism evidence="2 3">
    <name type="scientific">Nesidiocoris tenuis</name>
    <dbReference type="NCBI Taxonomy" id="355587"/>
    <lineage>
        <taxon>Eukaryota</taxon>
        <taxon>Metazoa</taxon>
        <taxon>Ecdysozoa</taxon>
        <taxon>Arthropoda</taxon>
        <taxon>Hexapoda</taxon>
        <taxon>Insecta</taxon>
        <taxon>Pterygota</taxon>
        <taxon>Neoptera</taxon>
        <taxon>Paraneoptera</taxon>
        <taxon>Hemiptera</taxon>
        <taxon>Heteroptera</taxon>
        <taxon>Panheteroptera</taxon>
        <taxon>Cimicomorpha</taxon>
        <taxon>Miridae</taxon>
        <taxon>Dicyphina</taxon>
        <taxon>Nesidiocoris</taxon>
    </lineage>
</organism>
<protein>
    <submittedName>
        <fullName evidence="2">Uncharacterized protein</fullName>
    </submittedName>
</protein>
<reference evidence="2 3" key="1">
    <citation type="submission" date="2023-09" db="EMBL/GenBank/DDBJ databases">
        <title>Nesidiocoris tenuis whole genome shotgun sequence.</title>
        <authorList>
            <person name="Shibata T."/>
            <person name="Shimoda M."/>
            <person name="Kobayashi T."/>
            <person name="Uehara T."/>
        </authorList>
    </citation>
    <scope>NUCLEOTIDE SEQUENCE [LARGE SCALE GENOMIC DNA]</scope>
    <source>
        <strain evidence="2 3">Japan</strain>
    </source>
</reference>
<keyword evidence="3" id="KW-1185">Reference proteome</keyword>
<sequence>MFVPRRRTGGSVRGPGRGGGPRGTGHLCRAPRITQNPGSGRCRCDSDWKAPSLPLARPAGPDVQVLWRSFDLAPPPPVPPAFIPPPPVLGFFPPSP</sequence>
<name>A0ABN7AQE1_9HEMI</name>
<feature type="compositionally biased region" description="Gly residues" evidence="1">
    <location>
        <begin position="11"/>
        <end position="23"/>
    </location>
</feature>
<evidence type="ECO:0000313" key="2">
    <source>
        <dbReference type="EMBL" id="BES94419.1"/>
    </source>
</evidence>
<proteinExistence type="predicted"/>
<gene>
    <name evidence="2" type="ORF">NTJ_07228</name>
</gene>
<evidence type="ECO:0000256" key="1">
    <source>
        <dbReference type="SAM" id="MobiDB-lite"/>
    </source>
</evidence>
<dbReference type="EMBL" id="AP028913">
    <property type="protein sequence ID" value="BES94419.1"/>
    <property type="molecule type" value="Genomic_DNA"/>
</dbReference>
<accession>A0ABN7AQE1</accession>
<feature type="region of interest" description="Disordered" evidence="1">
    <location>
        <begin position="1"/>
        <end position="42"/>
    </location>
</feature>